<evidence type="ECO:0000313" key="3">
    <source>
        <dbReference type="Proteomes" id="UP001152320"/>
    </source>
</evidence>
<dbReference type="AlphaFoldDB" id="A0A9Q1BMW2"/>
<organism evidence="2 3">
    <name type="scientific">Holothuria leucospilota</name>
    <name type="common">Black long sea cucumber</name>
    <name type="synonym">Mertensiothuria leucospilota</name>
    <dbReference type="NCBI Taxonomy" id="206669"/>
    <lineage>
        <taxon>Eukaryota</taxon>
        <taxon>Metazoa</taxon>
        <taxon>Echinodermata</taxon>
        <taxon>Eleutherozoa</taxon>
        <taxon>Echinozoa</taxon>
        <taxon>Holothuroidea</taxon>
        <taxon>Aspidochirotacea</taxon>
        <taxon>Aspidochirotida</taxon>
        <taxon>Holothuriidae</taxon>
        <taxon>Holothuria</taxon>
    </lineage>
</organism>
<keyword evidence="3" id="KW-1185">Reference proteome</keyword>
<dbReference type="PANTHER" id="PTHR46177:SF1">
    <property type="entry name" value="INTEGRASE CATALYTIC DOMAIN-CONTAINING PROTEIN"/>
    <property type="match status" value="1"/>
</dbReference>
<proteinExistence type="predicted"/>
<dbReference type="Proteomes" id="UP001152320">
    <property type="component" value="Chromosome 14"/>
</dbReference>
<evidence type="ECO:0000259" key="1">
    <source>
        <dbReference type="Pfam" id="PF24764"/>
    </source>
</evidence>
<name>A0A9Q1BMW2_HOLLE</name>
<comment type="caution">
    <text evidence="2">The sequence shown here is derived from an EMBL/GenBank/DDBJ whole genome shotgun (WGS) entry which is preliminary data.</text>
</comment>
<dbReference type="InterPro" id="IPR058913">
    <property type="entry name" value="Integrase_dom_put"/>
</dbReference>
<reference evidence="2" key="1">
    <citation type="submission" date="2021-10" db="EMBL/GenBank/DDBJ databases">
        <title>Tropical sea cucumber genome reveals ecological adaptation and Cuvierian tubules defense mechanism.</title>
        <authorList>
            <person name="Chen T."/>
        </authorList>
    </citation>
    <scope>NUCLEOTIDE SEQUENCE</scope>
    <source>
        <strain evidence="2">Nanhai2018</strain>
        <tissue evidence="2">Muscle</tissue>
    </source>
</reference>
<dbReference type="PANTHER" id="PTHR46177">
    <property type="entry name" value="INTEGRASE CATALYTIC DOMAIN-CONTAINING PROTEIN"/>
    <property type="match status" value="1"/>
</dbReference>
<sequence>MYGYLWMHRKCIQVGMTVRRNMIRDILAAFDPERVQFRRRRRLVRRRYISPGQNFAWHVDSYDKLKRYGIAINRCIDGFSRIILWLNANSTNNNPRIISGYFIRKVESIGGCLSLIWADRGTENGGIEIIQTFLRRNGDY</sequence>
<dbReference type="EMBL" id="JAIZAY010000014">
    <property type="protein sequence ID" value="KAJ8029602.1"/>
    <property type="molecule type" value="Genomic_DNA"/>
</dbReference>
<dbReference type="OrthoDB" id="6719269at2759"/>
<gene>
    <name evidence="2" type="ORF">HOLleu_29038</name>
</gene>
<dbReference type="Pfam" id="PF24764">
    <property type="entry name" value="rva_4"/>
    <property type="match status" value="1"/>
</dbReference>
<feature type="domain" description="Integrase core" evidence="1">
    <location>
        <begin position="50"/>
        <end position="130"/>
    </location>
</feature>
<accession>A0A9Q1BMW2</accession>
<evidence type="ECO:0000313" key="2">
    <source>
        <dbReference type="EMBL" id="KAJ8029602.1"/>
    </source>
</evidence>
<protein>
    <recommendedName>
        <fullName evidence="1">Integrase core domain-containing protein</fullName>
    </recommendedName>
</protein>